<dbReference type="AlphaFoldDB" id="C0E1F4"/>
<evidence type="ECO:0000259" key="1">
    <source>
        <dbReference type="Pfam" id="PF00501"/>
    </source>
</evidence>
<sequence length="400" mass="44895">MISALKLRQDPSPHLSKLFSSEYPSAATFLVDTPTDVLPKKNRRYGVDDLDARVNEIANAIQRTAGKASLGDRICFIKENHFDVVVLAVAISRAGFVPIVVSDSASDDDFQALVAKSNPKLVLLGGRFDSYTDHQIQALSIERPFLSVQELTSLSDNEEITLRDPRMSVPQDSHTLMLVTHSSGTTGLPKLVCHSASSMRGATEVELSHFPFLQIGRKDTVVANISFFHSRAFCWTFAQLKWQPKLSCAVGSYDYTVMQEALRGLHPTIFESLPNVMARNLWILKKQPDLFSRIRVFLNTYDMMHPSIARDFMRATRNRAAIWLHSWGQSEIGPIAAGFYSRKRLLNRKRPLSDMNTMGWPWFGKIQIKIVDPNNPDRSVQKGQQGVAVVRSKSITTGYL</sequence>
<reference evidence="2 3" key="1">
    <citation type="submission" date="2009-01" db="EMBL/GenBank/DDBJ databases">
        <authorList>
            <person name="Fulton L."/>
            <person name="Clifton S."/>
            <person name="Chinwalla A.T."/>
            <person name="Mitreva M."/>
            <person name="Sodergren E."/>
            <person name="Weinstock G."/>
            <person name="Clifton S."/>
            <person name="Dooling D.J."/>
            <person name="Fulton B."/>
            <person name="Minx P."/>
            <person name="Pepin K.H."/>
            <person name="Johnson M."/>
            <person name="Bhonagiri V."/>
            <person name="Nash W.E."/>
            <person name="Mardis E.R."/>
            <person name="Wilson R.K."/>
        </authorList>
    </citation>
    <scope>NUCLEOTIDE SEQUENCE [LARGE SCALE GENOMIC DNA]</scope>
    <source>
        <strain evidence="2 3">ATCC 33806</strain>
    </source>
</reference>
<dbReference type="PROSITE" id="PS00455">
    <property type="entry name" value="AMP_BINDING"/>
    <property type="match status" value="1"/>
</dbReference>
<dbReference type="InterPro" id="IPR000873">
    <property type="entry name" value="AMP-dep_synth/lig_dom"/>
</dbReference>
<feature type="domain" description="AMP-dependent synthetase/ligase" evidence="1">
    <location>
        <begin position="27"/>
        <end position="400"/>
    </location>
</feature>
<dbReference type="EMBL" id="ACEB01000011">
    <property type="protein sequence ID" value="EEG27641.1"/>
    <property type="molecule type" value="Genomic_DNA"/>
</dbReference>
<gene>
    <name evidence="2" type="ORF">CORMATOL_00805</name>
</gene>
<proteinExistence type="predicted"/>
<evidence type="ECO:0000313" key="3">
    <source>
        <dbReference type="Proteomes" id="UP000006247"/>
    </source>
</evidence>
<feature type="non-terminal residue" evidence="2">
    <location>
        <position position="400"/>
    </location>
</feature>
<dbReference type="HOGENOM" id="CLU_000022_74_1_11"/>
<comment type="caution">
    <text evidence="2">The sequence shown here is derived from an EMBL/GenBank/DDBJ whole genome shotgun (WGS) entry which is preliminary data.</text>
</comment>
<organism evidence="2 3">
    <name type="scientific">Corynebacterium matruchotii ATCC 33806</name>
    <dbReference type="NCBI Taxonomy" id="566549"/>
    <lineage>
        <taxon>Bacteria</taxon>
        <taxon>Bacillati</taxon>
        <taxon>Actinomycetota</taxon>
        <taxon>Actinomycetes</taxon>
        <taxon>Mycobacteriales</taxon>
        <taxon>Corynebacteriaceae</taxon>
        <taxon>Corynebacterium</taxon>
    </lineage>
</organism>
<dbReference type="InterPro" id="IPR042099">
    <property type="entry name" value="ANL_N_sf"/>
</dbReference>
<dbReference type="InterPro" id="IPR020845">
    <property type="entry name" value="AMP-binding_CS"/>
</dbReference>
<name>C0E1F4_9CORY</name>
<accession>C0E1F4</accession>
<dbReference type="Pfam" id="PF00501">
    <property type="entry name" value="AMP-binding"/>
    <property type="match status" value="1"/>
</dbReference>
<dbReference type="RefSeq" id="WP_005520234.1">
    <property type="nucleotide sequence ID" value="NZ_EQ973328.1"/>
</dbReference>
<evidence type="ECO:0000313" key="2">
    <source>
        <dbReference type="EMBL" id="EEG27641.1"/>
    </source>
</evidence>
<dbReference type="Gene3D" id="3.40.50.12780">
    <property type="entry name" value="N-terminal domain of ligase-like"/>
    <property type="match status" value="1"/>
</dbReference>
<dbReference type="Proteomes" id="UP000006247">
    <property type="component" value="Unassembled WGS sequence"/>
</dbReference>
<dbReference type="SUPFAM" id="SSF56801">
    <property type="entry name" value="Acetyl-CoA synthetase-like"/>
    <property type="match status" value="1"/>
</dbReference>
<dbReference type="PANTHER" id="PTHR24096">
    <property type="entry name" value="LONG-CHAIN-FATTY-ACID--COA LIGASE"/>
    <property type="match status" value="1"/>
</dbReference>
<protein>
    <recommendedName>
        <fullName evidence="1">AMP-dependent synthetase/ligase domain-containing protein</fullName>
    </recommendedName>
</protein>